<name>A0A655W2G0_VIBCL</name>
<gene>
    <name evidence="1" type="ORF">ERS013201_01016</name>
</gene>
<dbReference type="AlphaFoldDB" id="A0A655W2G0"/>
<evidence type="ECO:0000313" key="2">
    <source>
        <dbReference type="Proteomes" id="UP000046067"/>
    </source>
</evidence>
<dbReference type="EMBL" id="CWQJ01000005">
    <property type="protein sequence ID" value="CSB81539.1"/>
    <property type="molecule type" value="Genomic_DNA"/>
</dbReference>
<reference evidence="1 2" key="1">
    <citation type="submission" date="2015-07" db="EMBL/GenBank/DDBJ databases">
        <authorList>
            <consortium name="Pathogen Informatics"/>
        </authorList>
    </citation>
    <scope>NUCLEOTIDE SEQUENCE [LARGE SCALE GENOMIC DNA]</scope>
    <source>
        <strain evidence="1 2">A325</strain>
    </source>
</reference>
<protein>
    <submittedName>
        <fullName evidence="1">Uncharacterized protein</fullName>
    </submittedName>
</protein>
<organism evidence="1 2">
    <name type="scientific">Vibrio cholerae</name>
    <dbReference type="NCBI Taxonomy" id="666"/>
    <lineage>
        <taxon>Bacteria</taxon>
        <taxon>Pseudomonadati</taxon>
        <taxon>Pseudomonadota</taxon>
        <taxon>Gammaproteobacteria</taxon>
        <taxon>Vibrionales</taxon>
        <taxon>Vibrionaceae</taxon>
        <taxon>Vibrio</taxon>
    </lineage>
</organism>
<dbReference type="Proteomes" id="UP000046067">
    <property type="component" value="Unassembled WGS sequence"/>
</dbReference>
<accession>A0A655W2G0</accession>
<proteinExistence type="predicted"/>
<sequence length="84" mass="9836">MLSVDVYTDMRIDHELNARLLHHIDFAINHIHAEFEIRNTKAQQTADFFITFKHSHAMTCRIQLLSRGKPRWAGANDRDRFACA</sequence>
<evidence type="ECO:0000313" key="1">
    <source>
        <dbReference type="EMBL" id="CSB81539.1"/>
    </source>
</evidence>